<proteinExistence type="predicted"/>
<evidence type="ECO:0000313" key="4">
    <source>
        <dbReference type="Proteomes" id="UP000198705"/>
    </source>
</evidence>
<dbReference type="Proteomes" id="UP000198705">
    <property type="component" value="Unassembled WGS sequence"/>
</dbReference>
<evidence type="ECO:0000313" key="3">
    <source>
        <dbReference type="EMBL" id="SFN54933.1"/>
    </source>
</evidence>
<organism evidence="3 4">
    <name type="scientific">Bizionia echini</name>
    <dbReference type="NCBI Taxonomy" id="649333"/>
    <lineage>
        <taxon>Bacteria</taxon>
        <taxon>Pseudomonadati</taxon>
        <taxon>Bacteroidota</taxon>
        <taxon>Flavobacteriia</taxon>
        <taxon>Flavobacteriales</taxon>
        <taxon>Flavobacteriaceae</taxon>
        <taxon>Bizionia</taxon>
    </lineage>
</organism>
<sequence length="274" mass="29319">MKKITSKNLTNRLSKYGALSVAIAGVANANGQIVYTDIADVTLDGTNVSYALDLDNNGVQDYLLRVNPTSGTPFAFIIPVTGSYYNSNGVVGFSSGPYNYPSNLANGENIANTSPFMATSQRGDLNFNGCAYSGSQFCDGMDGFLGFSFDISSNTHYGWARVQVSSDATTMIIKDYAYNSVADAPINAGQTLSTDEFALNSVHIACKDKIVTISNIQGETNYRVLNLTGQEVLNGNTRLESQNIDGSNLASGVYIVEVTDAVSNAQNRKKIIIE</sequence>
<reference evidence="4" key="1">
    <citation type="submission" date="2016-10" db="EMBL/GenBank/DDBJ databases">
        <authorList>
            <person name="Varghese N."/>
            <person name="Submissions S."/>
        </authorList>
    </citation>
    <scope>NUCLEOTIDE SEQUENCE [LARGE SCALE GENOMIC DNA]</scope>
    <source>
        <strain evidence="4">DSM 23925</strain>
    </source>
</reference>
<name>A0A1I4ZXQ8_9FLAO</name>
<dbReference type="EMBL" id="FOVN01000001">
    <property type="protein sequence ID" value="SFN54933.1"/>
    <property type="molecule type" value="Genomic_DNA"/>
</dbReference>
<dbReference type="OrthoDB" id="1134604at2"/>
<gene>
    <name evidence="3" type="ORF">SAMN04487989_1011165</name>
</gene>
<evidence type="ECO:0000259" key="2">
    <source>
        <dbReference type="Pfam" id="PF18962"/>
    </source>
</evidence>
<dbReference type="InterPro" id="IPR026444">
    <property type="entry name" value="Secre_tail"/>
</dbReference>
<dbReference type="NCBIfam" id="TIGR04183">
    <property type="entry name" value="Por_Secre_tail"/>
    <property type="match status" value="1"/>
</dbReference>
<keyword evidence="4" id="KW-1185">Reference proteome</keyword>
<dbReference type="RefSeq" id="WP_092206657.1">
    <property type="nucleotide sequence ID" value="NZ_FOVN01000001.1"/>
</dbReference>
<dbReference type="STRING" id="649333.SAMN04487989_1011165"/>
<dbReference type="Pfam" id="PF18962">
    <property type="entry name" value="Por_Secre_tail"/>
    <property type="match status" value="1"/>
</dbReference>
<protein>
    <submittedName>
        <fullName evidence="3">Por secretion system C-terminal sorting domain-containing protein</fullName>
    </submittedName>
</protein>
<keyword evidence="1" id="KW-0732">Signal</keyword>
<feature type="domain" description="Secretion system C-terminal sorting" evidence="2">
    <location>
        <begin position="209"/>
        <end position="272"/>
    </location>
</feature>
<dbReference type="AlphaFoldDB" id="A0A1I4ZXQ8"/>
<evidence type="ECO:0000256" key="1">
    <source>
        <dbReference type="ARBA" id="ARBA00022729"/>
    </source>
</evidence>
<accession>A0A1I4ZXQ8</accession>